<sequence length="82" mass="10124">MTHSLLEKFLFPVKFLKSGFFLNVSFYFYKRTKFIFRNYWSFIFKRIPLFTVSVVKRNENRPFDSIRIVVFGFELVVLFYKK</sequence>
<proteinExistence type="predicted"/>
<protein>
    <submittedName>
        <fullName evidence="2">Uncharacterized protein</fullName>
    </submittedName>
</protein>
<keyword evidence="1" id="KW-1133">Transmembrane helix</keyword>
<dbReference type="Proteomes" id="UP000001340">
    <property type="component" value="Unassembled WGS sequence"/>
</dbReference>
<comment type="caution">
    <text evidence="2">The sequence shown here is derived from an EMBL/GenBank/DDBJ whole genome shotgun (WGS) entry which is preliminary data.</text>
</comment>
<evidence type="ECO:0000313" key="3">
    <source>
        <dbReference type="Proteomes" id="UP000001340"/>
    </source>
</evidence>
<name>A0A0E2DLI0_LEPIR</name>
<evidence type="ECO:0000313" key="2">
    <source>
        <dbReference type="EMBL" id="EKR56474.1"/>
    </source>
</evidence>
<keyword evidence="1" id="KW-0472">Membrane</keyword>
<dbReference type="AlphaFoldDB" id="A0A0E2DLI0"/>
<accession>A0A0E2DLI0</accession>
<keyword evidence="1" id="KW-0812">Transmembrane</keyword>
<organism evidence="2 3">
    <name type="scientific">Leptospira interrogans str. UI 12758</name>
    <dbReference type="NCBI Taxonomy" id="1049938"/>
    <lineage>
        <taxon>Bacteria</taxon>
        <taxon>Pseudomonadati</taxon>
        <taxon>Spirochaetota</taxon>
        <taxon>Spirochaetia</taxon>
        <taxon>Leptospirales</taxon>
        <taxon>Leptospiraceae</taxon>
        <taxon>Leptospira</taxon>
    </lineage>
</organism>
<evidence type="ECO:0000256" key="1">
    <source>
        <dbReference type="SAM" id="Phobius"/>
    </source>
</evidence>
<reference evidence="2 3" key="1">
    <citation type="submission" date="2012-10" db="EMBL/GenBank/DDBJ databases">
        <authorList>
            <person name="Harkins D.M."/>
            <person name="Durkin A.S."/>
            <person name="Brinkac L.M."/>
            <person name="Haft D.H."/>
            <person name="Selengut J.D."/>
            <person name="Sanka R."/>
            <person name="DePew J."/>
            <person name="Purushe J."/>
            <person name="Chanthongthip A."/>
            <person name="Lattana O."/>
            <person name="Phetsouvanh R."/>
            <person name="Newton P.N."/>
            <person name="Vinetz J.M."/>
            <person name="Sutton G.G."/>
            <person name="Nierman W.C."/>
            <person name="Fouts D.E."/>
        </authorList>
    </citation>
    <scope>NUCLEOTIDE SEQUENCE [LARGE SCALE GENOMIC DNA]</scope>
    <source>
        <strain evidence="2 3">UI 12758</strain>
    </source>
</reference>
<feature type="transmembrane region" description="Helical" evidence="1">
    <location>
        <begin position="12"/>
        <end position="29"/>
    </location>
</feature>
<gene>
    <name evidence="2" type="ORF">LEP1GSC105_4252</name>
</gene>
<dbReference type="EMBL" id="AHNR02000014">
    <property type="protein sequence ID" value="EKR56474.1"/>
    <property type="molecule type" value="Genomic_DNA"/>
</dbReference>